<evidence type="ECO:0000313" key="2">
    <source>
        <dbReference type="EMBL" id="KAG5448869.1"/>
    </source>
</evidence>
<feature type="region of interest" description="Disordered" evidence="1">
    <location>
        <begin position="1253"/>
        <end position="1275"/>
    </location>
</feature>
<sequence length="2327" mass="258366">MREIFTIIFGHLRNPDDIELWKKVTKEHYTSEQGQWTGDCDETNIQLTSSELNFLKTEASGPFLLTSMNPWKLITVRNDANNELFHRICKTENKLTDRFSGSGKDVLKNTSKVIVAELKRMKELQNFQFVHYDGSFIGGVKDLLDKHTLLHPDKLSYESIKLPSTKITDILVGPFNSPLSLVHFLKFCEQISRVDCNTPASAYFKNNSESFHNVVCPVWYGKAGRLNLKVSKIPPSEFELKFSTLLEQVQSSPYHGCELLRVYIQRRSNGQQGMNCHTKLIPIRSESCSTWFQSDTHGAVGGNSNNREMTNAAALSSRLEENENDQLPMKVGWKRSLARRTPRPKEAHGAKSVHEIKTTSCQNQELPEVLDRLLKIFSDTNKSLPPSRRCQLFAHSSGILSNVDSDSGSLELRRMPSKPFAIRRTASEAYSSTSDWSLEIAPNELVNLKYAAHTSKRDRFSSPGKSDSDGVGHLSCASTSFHAVKVSTITGATGTRLVTGKGKKCPNTVIGTPRMLQPRRYSDLRPFIFGDMYDLVNVRNASLPPRNNLTRSRDKSVNGYAFSNFASKDPQRSAVFVQRLRRRLLFTPTDEQSFSRKHRRRMQRCIQNDSKCADVNNPDAEYEDVTDTFYGYSQSASEADTNKYDAASQERIKRILLKPTKRKRKRSSRASTVSVSISARTSFEQTTSGTVSSKVKETKRRAASVPCADVFNIYYNPIAKGVTPRRMPALEKQLRAYRTLDDLIYKSPRPLRRLTELDYLGIERTIKNLLKARTKGRKGRHSVGGTVIPPTHTPVSARFPSNKIPLSSSLVRVGSRENGKNRQGANADQDYLRINRASSVMPSCEEEQRLLRSSDKDPNNIPNEYEITEPQHISASYSDIAKDVVKSNEAEPYQAVVLTKTSSQETTNDNVPGSVLASQHEEEIVNLVPSLLPTDITSPRLEEDSRQVPTDDSDELHREESADTAQLIKESQPPGPRSLVEFSSDGSSKDVKEVHADVQQIQRPGGEILSISRVPVDGSDKHTPKGLNIAKQSEEHSDKKYKPMHLSDTKLSQSWERIATGTRESSIHTVGSKDNTVTSDWNDFSQPNLDKSDFFNSFDKPVDLETSDQTYASPRPTQLSEQLLLTSKELATTSIAMGLDKLYIEQKLSRISSSSWKSSSQRNTGRQISNGKYLLEFSTEIRPQPRFSDNNTNQQSPTTGKRRYSKPSSAKVGNQSARINGDEYLDNGATSVELIDDSQVPKALFMPQWHECDQLLPPSGNENGKQAVSQSTVQEAADQNKVPFAAMFQSTGQQSHPFPSSPQNSGTGHVSDVNVWITQHWPHLLVPAPVAPAIETPLSTVTAESPLMASDAHKRQHSMGQYVYPGIECMVNFTQDPTSGLGCPLRSDICVHHAPFIGQYVIGTATGVHTQKSSGGPSPTSSEPQQPNIHLAQRVVGDLYACPFGPFYSWIHIGPQGVSVISSVGQQTGLMPGELPSNWSQTVSKPEELINPNERQLLSEIPNHAATAAKDQSQDLQEDKQLDIDKSILTACSQSVHQYIKQNEADLSLIPEGPIHSANAYTNRPTRSQSKPAEGNSDKASKSSRFAKDSGGEKLLTKPVEDIAAAQLGLLNLQLNKGSPEVREMRMSDGPPLPAERKLLKQSDSLDVQNPAGSLIDIMREMPTTRIDSIRLRAAVLSDLAITNAMQEQLLQDRNGSDVKKPDGSLIDTTNDIHNAKVHQQLSLDGLQRTRDVKPEPQTNEVHKKPVLHIQSSGAGETTHTSLSSPSVEAINDLVGQMFSRKFSSTEHHERKTSTSLMKTEYKMLKQKPTGAPATGERDLSERYRQVTQLQPTGNAVSIKSRYESLNQKPVDTITPEECDCLKQYRKIMRSHPIGSTSLMKARYKLLKQKTPDSLTSDEKEFLRQFKRLMKLASAGSVSSMETAHKLLQQNPTHALTSNEVHFLEDFKQMAQFDQTSTEAKPLVLKSSLPEAPSKEKIHKLTRLPSLSASEAHTSTSRKPDSTELLTSESLHPTSTSDANQAQTIDTPGTQDEVTYGVPKSGLSECQIWPCSLNLTPTGITKTKMHVSEDLMNTTLTLYKHNDYTGPPASDRYPAFIPCPCQSQYLESLIALNPLTMHFWPWHMNSTDAFSEDCGENVGSRRVELQLHAKDTPASSYPDASNNHRAFRTPEDIPSTLTSTGTMNFSNAESAAANEHTHNRSEKLRCVALCPNLLDQIWSPSSNIHQGTCKNRLGQEGRRMQAASGTCSQCFGTAPAEVQPGFTLESSVTGSHLPPQSSPVTFAGKQRLNFKANQRTSPTSFSLSSVDADSNFEDDFECTLNYMLPPY</sequence>
<feature type="compositionally biased region" description="Basic and acidic residues" evidence="1">
    <location>
        <begin position="1032"/>
        <end position="1047"/>
    </location>
</feature>
<comment type="caution">
    <text evidence="2">The sequence shown here is derived from an EMBL/GenBank/DDBJ whole genome shotgun (WGS) entry which is preliminary data.</text>
</comment>
<keyword evidence="3" id="KW-1185">Reference proteome</keyword>
<feature type="compositionally biased region" description="Polar residues" evidence="1">
    <location>
        <begin position="2004"/>
        <end position="2033"/>
    </location>
</feature>
<feature type="region of interest" description="Disordered" evidence="1">
    <location>
        <begin position="1974"/>
        <end position="2037"/>
    </location>
</feature>
<evidence type="ECO:0000256" key="1">
    <source>
        <dbReference type="SAM" id="MobiDB-lite"/>
    </source>
</evidence>
<dbReference type="InterPro" id="IPR036525">
    <property type="entry name" value="Tubulin/FtsZ_GTPase_sf"/>
</dbReference>
<dbReference type="OrthoDB" id="10402168at2759"/>
<reference evidence="2 3" key="1">
    <citation type="journal article" date="2018" name="Biotechnol. Adv.">
        <title>Improved genomic resources and new bioinformatic workflow for the carcinogenic parasite Clonorchis sinensis: Biotechnological implications.</title>
        <authorList>
            <person name="Wang D."/>
            <person name="Korhonen P.K."/>
            <person name="Gasser R.B."/>
            <person name="Young N.D."/>
        </authorList>
    </citation>
    <scope>NUCLEOTIDE SEQUENCE [LARGE SCALE GENOMIC DNA]</scope>
    <source>
        <strain evidence="2">Cs-k2</strain>
    </source>
</reference>
<feature type="compositionally biased region" description="Polar residues" evidence="1">
    <location>
        <begin position="1985"/>
        <end position="1997"/>
    </location>
</feature>
<name>A0A3R7FMT0_CLOSI</name>
<evidence type="ECO:0000313" key="3">
    <source>
        <dbReference type="Proteomes" id="UP000286415"/>
    </source>
</evidence>
<dbReference type="STRING" id="79923.A0A3R7FMT0"/>
<feature type="region of interest" description="Disordered" evidence="1">
    <location>
        <begin position="1290"/>
        <end position="1310"/>
    </location>
</feature>
<feature type="region of interest" description="Disordered" evidence="1">
    <location>
        <begin position="2152"/>
        <end position="2172"/>
    </location>
</feature>
<dbReference type="Proteomes" id="UP000286415">
    <property type="component" value="Unassembled WGS sequence"/>
</dbReference>
<proteinExistence type="predicted"/>
<dbReference type="EMBL" id="NIRI02000042">
    <property type="protein sequence ID" value="KAG5448869.1"/>
    <property type="molecule type" value="Genomic_DNA"/>
</dbReference>
<organism evidence="2 3">
    <name type="scientific">Clonorchis sinensis</name>
    <name type="common">Chinese liver fluke</name>
    <dbReference type="NCBI Taxonomy" id="79923"/>
    <lineage>
        <taxon>Eukaryota</taxon>
        <taxon>Metazoa</taxon>
        <taxon>Spiralia</taxon>
        <taxon>Lophotrochozoa</taxon>
        <taxon>Platyhelminthes</taxon>
        <taxon>Trematoda</taxon>
        <taxon>Digenea</taxon>
        <taxon>Opisthorchiida</taxon>
        <taxon>Opisthorchiata</taxon>
        <taxon>Opisthorchiidae</taxon>
        <taxon>Clonorchis</taxon>
    </lineage>
</organism>
<feature type="compositionally biased region" description="Polar residues" evidence="1">
    <location>
        <begin position="1559"/>
        <end position="1571"/>
    </location>
</feature>
<feature type="region of interest" description="Disordered" evidence="1">
    <location>
        <begin position="1556"/>
        <end position="1593"/>
    </location>
</feature>
<protein>
    <submittedName>
        <fullName evidence="2">Uncharacterized protein</fullName>
    </submittedName>
</protein>
<feature type="region of interest" description="Disordered" evidence="1">
    <location>
        <begin position="773"/>
        <end position="864"/>
    </location>
</feature>
<feature type="compositionally biased region" description="Polar residues" evidence="1">
    <location>
        <begin position="1260"/>
        <end position="1274"/>
    </location>
</feature>
<feature type="region of interest" description="Disordered" evidence="1">
    <location>
        <begin position="1181"/>
        <end position="1224"/>
    </location>
</feature>
<gene>
    <name evidence="2" type="ORF">CSKR_103482</name>
</gene>
<accession>A0A3R7FMT0</accession>
<feature type="compositionally biased region" description="Basic and acidic residues" evidence="1">
    <location>
        <begin position="846"/>
        <end position="858"/>
    </location>
</feature>
<feature type="compositionally biased region" description="Polar residues" evidence="1">
    <location>
        <begin position="1187"/>
        <end position="1199"/>
    </location>
</feature>
<dbReference type="InParanoid" id="A0A3R7FMT0"/>
<dbReference type="SUPFAM" id="SSF52490">
    <property type="entry name" value="Tubulin nucleotide-binding domain-like"/>
    <property type="match status" value="1"/>
</dbReference>
<feature type="compositionally biased region" description="Basic and acidic residues" evidence="1">
    <location>
        <begin position="1576"/>
        <end position="1593"/>
    </location>
</feature>
<feature type="compositionally biased region" description="Polar residues" evidence="1">
    <location>
        <begin position="1290"/>
        <end position="1308"/>
    </location>
</feature>
<dbReference type="Gene3D" id="3.40.50.1440">
    <property type="entry name" value="Tubulin/FtsZ, GTPase domain"/>
    <property type="match status" value="1"/>
</dbReference>
<feature type="region of interest" description="Disordered" evidence="1">
    <location>
        <begin position="935"/>
        <end position="994"/>
    </location>
</feature>
<feature type="compositionally biased region" description="Polar residues" evidence="1">
    <location>
        <begin position="2153"/>
        <end position="2164"/>
    </location>
</feature>
<reference evidence="2 3" key="2">
    <citation type="journal article" date="2021" name="Genomics">
        <title>High-quality reference genome for Clonorchis sinensis.</title>
        <authorList>
            <person name="Young N.D."/>
            <person name="Stroehlein A.J."/>
            <person name="Kinkar L."/>
            <person name="Wang T."/>
            <person name="Sohn W.M."/>
            <person name="Chang B.C.H."/>
            <person name="Kaur P."/>
            <person name="Weisz D."/>
            <person name="Dudchenko O."/>
            <person name="Aiden E.L."/>
            <person name="Korhonen P.K."/>
            <person name="Gasser R.B."/>
        </authorList>
    </citation>
    <scope>NUCLEOTIDE SEQUENCE [LARGE SCALE GENOMIC DNA]</scope>
    <source>
        <strain evidence="2">Cs-k2</strain>
    </source>
</reference>
<feature type="region of interest" description="Disordered" evidence="1">
    <location>
        <begin position="1014"/>
        <end position="1047"/>
    </location>
</feature>
<feature type="compositionally biased region" description="Polar residues" evidence="1">
    <location>
        <begin position="1206"/>
        <end position="1218"/>
    </location>
</feature>